<evidence type="ECO:0000313" key="3">
    <source>
        <dbReference type="EMBL" id="QKN85427.1"/>
    </source>
</evidence>
<keyword evidence="4" id="KW-1185">Reference proteome</keyword>
<keyword evidence="1" id="KW-0472">Membrane</keyword>
<reference evidence="2 4" key="1">
    <citation type="submission" date="2020-05" db="EMBL/GenBank/DDBJ databases">
        <authorList>
            <person name="Woodside B."/>
            <person name="Quinn D."/>
            <person name="Broussard G.W."/>
        </authorList>
    </citation>
    <scope>NUCLEOTIDE SEQUENCE [LARGE SCALE GENOMIC DNA]</scope>
</reference>
<name>A0A6M9Z2F8_9CAUD</name>
<evidence type="ECO:0000313" key="4">
    <source>
        <dbReference type="Proteomes" id="UP000509440"/>
    </source>
</evidence>
<feature type="transmembrane region" description="Helical" evidence="1">
    <location>
        <begin position="7"/>
        <end position="26"/>
    </location>
</feature>
<dbReference type="Proteomes" id="UP000509440">
    <property type="component" value="Segment"/>
</dbReference>
<dbReference type="EMBL" id="MT460516">
    <property type="protein sequence ID" value="QKN85427.1"/>
    <property type="molecule type" value="Genomic_DNA"/>
</dbReference>
<protein>
    <submittedName>
        <fullName evidence="2">Uncharacterized protein</fullName>
    </submittedName>
</protein>
<sequence length="51" mass="5851">MKVFDKVGLFIFVLGWVGIAAVSGHYEFSDQFLISYFFATAFYYLGVELDQ</sequence>
<proteinExistence type="predicted"/>
<keyword evidence="1" id="KW-0812">Transmembrane</keyword>
<evidence type="ECO:0000256" key="1">
    <source>
        <dbReference type="SAM" id="Phobius"/>
    </source>
</evidence>
<evidence type="ECO:0000313" key="2">
    <source>
        <dbReference type="EMBL" id="QKN85247.1"/>
    </source>
</evidence>
<organism evidence="2 4">
    <name type="scientific">Vibrio phage Quinn</name>
    <dbReference type="NCBI Taxonomy" id="2736265"/>
    <lineage>
        <taxon>Viruses</taxon>
        <taxon>Duplodnaviria</taxon>
        <taxon>Heunggongvirae</taxon>
        <taxon>Uroviricota</taxon>
        <taxon>Caudoviricetes</taxon>
        <taxon>Demerecviridae</taxon>
        <taxon>Ermolyevavirinae</taxon>
        <taxon>Thalassavirus</taxon>
        <taxon>Thalassavirus quinn</taxon>
    </lineage>
</organism>
<gene>
    <name evidence="3" type="ORF">QUINN_207</name>
    <name evidence="2" type="ORF">QUINN_5</name>
</gene>
<accession>A0A6M9Z2F8</accession>
<feature type="transmembrane region" description="Helical" evidence="1">
    <location>
        <begin position="32"/>
        <end position="49"/>
    </location>
</feature>
<dbReference type="EMBL" id="MT460516">
    <property type="protein sequence ID" value="QKN85247.1"/>
    <property type="molecule type" value="Genomic_DNA"/>
</dbReference>
<keyword evidence="1" id="KW-1133">Transmembrane helix</keyword>